<protein>
    <submittedName>
        <fullName evidence="2">Uncharacterized protein</fullName>
    </submittedName>
</protein>
<evidence type="ECO:0000313" key="2">
    <source>
        <dbReference type="EMBL" id="RKI01012.1"/>
    </source>
</evidence>
<proteinExistence type="predicted"/>
<dbReference type="Pfam" id="PF14412">
    <property type="entry name" value="AHH"/>
    <property type="match status" value="1"/>
</dbReference>
<evidence type="ECO:0000313" key="3">
    <source>
        <dbReference type="Proteomes" id="UP000278907"/>
    </source>
</evidence>
<dbReference type="EMBL" id="RAWI01000227">
    <property type="protein sequence ID" value="RKI01012.1"/>
    <property type="molecule type" value="Genomic_DNA"/>
</dbReference>
<evidence type="ECO:0000256" key="1">
    <source>
        <dbReference type="SAM" id="MobiDB-lite"/>
    </source>
</evidence>
<organism evidence="2 3">
    <name type="scientific">Corallococcus praedator</name>
    <dbReference type="NCBI Taxonomy" id="2316724"/>
    <lineage>
        <taxon>Bacteria</taxon>
        <taxon>Pseudomonadati</taxon>
        <taxon>Myxococcota</taxon>
        <taxon>Myxococcia</taxon>
        <taxon>Myxococcales</taxon>
        <taxon>Cystobacterineae</taxon>
        <taxon>Myxococcaceae</taxon>
        <taxon>Corallococcus</taxon>
    </lineage>
</organism>
<gene>
    <name evidence="2" type="ORF">D7Y13_25780</name>
</gene>
<dbReference type="InterPro" id="IPR032871">
    <property type="entry name" value="AHH_dom_containing"/>
</dbReference>
<name>A0ABX9QEI2_9BACT</name>
<accession>A0ABX9QEI2</accession>
<keyword evidence="3" id="KW-1185">Reference proteome</keyword>
<reference evidence="2 3" key="1">
    <citation type="submission" date="2018-09" db="EMBL/GenBank/DDBJ databases">
        <authorList>
            <person name="Livingstone P.G."/>
            <person name="Whitworth D.E."/>
        </authorList>
    </citation>
    <scope>NUCLEOTIDE SEQUENCE [LARGE SCALE GENOMIC DNA]</scope>
    <source>
        <strain evidence="2 3">CA031B</strain>
    </source>
</reference>
<dbReference type="Proteomes" id="UP000278907">
    <property type="component" value="Unassembled WGS sequence"/>
</dbReference>
<feature type="region of interest" description="Disordered" evidence="1">
    <location>
        <begin position="121"/>
        <end position="170"/>
    </location>
</feature>
<comment type="caution">
    <text evidence="2">The sequence shown here is derived from an EMBL/GenBank/DDBJ whole genome shotgun (WGS) entry which is preliminary data.</text>
</comment>
<sequence length="391" mass="42319">MGVGFCSGAPEVPRPLAGGFTRVGARDGVRRCGGGHGGRGCLPRGEGLRAPPCASTPTGHRLAVRLGRACCVRADRCGCSPCRRFEMSNMSRNGRVVTLESLMQGSYEVYGQGIAGGRSNLQDLGPLPGSSGVMKRNAARKQQVDETKKRRKENGDASTEGPHASPLTPHKAILGKGANYARNGASYIRSNHGSEYSTFGHLGPSDFQAGVASRASIAQANNFNPVVSGQTLPYRWQAHHLIPGEAFYTEDSSGKPVIDTAENFDILLQTPYDIDHGHNLIMLPSVSWAVPVHSLLQHPNNHNGYTQDVIQGLSAIDAEIDTLRGQGKPHEAIVGSVFEDLKKLEAELWTTMIKRSRKAVRGAAEGLRYDGPWCRWQTRKGRDYGSWPALW</sequence>